<reference evidence="3 4" key="1">
    <citation type="journal article" date="2021" name="BMC Genomics">
        <title>Telomere-to-telomere genome assembly of asparaginase-producing Trichoderma simmonsii.</title>
        <authorList>
            <person name="Chung D."/>
            <person name="Kwon Y.M."/>
            <person name="Yang Y."/>
        </authorList>
    </citation>
    <scope>NUCLEOTIDE SEQUENCE [LARGE SCALE GENOMIC DNA]</scope>
    <source>
        <strain evidence="3 4">GH-Sj1</strain>
    </source>
</reference>
<feature type="compositionally biased region" description="Low complexity" evidence="1">
    <location>
        <begin position="237"/>
        <end position="256"/>
    </location>
</feature>
<feature type="region of interest" description="Disordered" evidence="1">
    <location>
        <begin position="233"/>
        <end position="351"/>
    </location>
</feature>
<evidence type="ECO:0000313" key="3">
    <source>
        <dbReference type="EMBL" id="QYS94963.1"/>
    </source>
</evidence>
<keyword evidence="4" id="KW-1185">Reference proteome</keyword>
<feature type="region of interest" description="Disordered" evidence="1">
    <location>
        <begin position="128"/>
        <end position="155"/>
    </location>
</feature>
<organism evidence="3 4">
    <name type="scientific">Trichoderma simmonsii</name>
    <dbReference type="NCBI Taxonomy" id="1491479"/>
    <lineage>
        <taxon>Eukaryota</taxon>
        <taxon>Fungi</taxon>
        <taxon>Dikarya</taxon>
        <taxon>Ascomycota</taxon>
        <taxon>Pezizomycotina</taxon>
        <taxon>Sordariomycetes</taxon>
        <taxon>Hypocreomycetidae</taxon>
        <taxon>Hypocreales</taxon>
        <taxon>Hypocreaceae</taxon>
        <taxon>Trichoderma</taxon>
    </lineage>
</organism>
<dbReference type="AlphaFoldDB" id="A0A8G0L5H5"/>
<feature type="compositionally biased region" description="Pro residues" evidence="1">
    <location>
        <begin position="616"/>
        <end position="626"/>
    </location>
</feature>
<feature type="compositionally biased region" description="Basic residues" evidence="1">
    <location>
        <begin position="309"/>
        <end position="321"/>
    </location>
</feature>
<accession>A0A8G0L5H5</accession>
<feature type="domain" description="Up-regulated during septation protein 1" evidence="2">
    <location>
        <begin position="363"/>
        <end position="481"/>
    </location>
</feature>
<proteinExistence type="predicted"/>
<evidence type="ECO:0000313" key="4">
    <source>
        <dbReference type="Proteomes" id="UP000826661"/>
    </source>
</evidence>
<feature type="compositionally biased region" description="Low complexity" evidence="1">
    <location>
        <begin position="493"/>
        <end position="511"/>
    </location>
</feature>
<dbReference type="EMBL" id="CP075864">
    <property type="protein sequence ID" value="QYS94963.1"/>
    <property type="molecule type" value="Genomic_DNA"/>
</dbReference>
<feature type="compositionally biased region" description="Polar residues" evidence="1">
    <location>
        <begin position="520"/>
        <end position="530"/>
    </location>
</feature>
<name>A0A8G0L5H5_9HYPO</name>
<evidence type="ECO:0000259" key="2">
    <source>
        <dbReference type="Pfam" id="PF15456"/>
    </source>
</evidence>
<feature type="compositionally biased region" description="Basic and acidic residues" evidence="1">
    <location>
        <begin position="326"/>
        <end position="341"/>
    </location>
</feature>
<protein>
    <submittedName>
        <fullName evidence="3">Uds1 domain-containing protein</fullName>
    </submittedName>
</protein>
<feature type="region of interest" description="Disordered" evidence="1">
    <location>
        <begin position="33"/>
        <end position="71"/>
    </location>
</feature>
<sequence>MDHIVGCMNGAGHSTMSRPFSPALQMLSSTPLAALSDSEKPNSRKMQQEGQGKYQLFPKGRQSPSFNSSASVDPETAFAMAMNKNNEWNEKPGATQALKIKVNQQTIGRRRKVTIPDLGPMTTVQEITMDSPTIPGRPPLRERSSSAPQDGAAQDTVPPLILGRAIYAPPKQIEIKRRVIDAQPPRLPSPKRLAPLVIPEPEQLFMQYTQKPSPPTHRETDTPLLSTGINQYLTPISSSTSDSSGPLSSSSTEATSAHTLPTPVSASIMEKSSAVKQWEPRMPLSANRAEDSSYSHRRFASESQGDRGRPRKRKDQHKKSNSHPGNGEKKRSKSAEQRAFEELPSGYKPEKAVSQMSANDLGILRQQALGQAERFEVLRVEDVESLSKELRRLDERAEYLRRTYNSLRNGRRNFHSRICQYLRSPMRGSRLTAESMLRQEEALAELDASIDGWVIKLERTENRRTRVRQKLLEHIAAAAILSVRKESPPPQQRRPSSPVQQPSPVQIRVVQDIATPPRSPTQTTFNNRPESASPPPLRVVAQVPSMILELPAEEVVPENKVDLSRKSTMKSSDGESIRIYAGDELFALLTDVEDEIIRMNNAIPEPSPIPESATPEPNPTPAPAPEPEAKSEFLQIGHEVPRSSNFRLSAQPDSPTLAPSPMLPKSFFFKPPTATKAIHSPVPPSPPAPVPPLKDIPKEPEIFLTSAVFKPK</sequence>
<feature type="region of interest" description="Disordered" evidence="1">
    <location>
        <begin position="602"/>
        <end position="697"/>
    </location>
</feature>
<feature type="compositionally biased region" description="Polar residues" evidence="1">
    <location>
        <begin position="642"/>
        <end position="654"/>
    </location>
</feature>
<evidence type="ECO:0000256" key="1">
    <source>
        <dbReference type="SAM" id="MobiDB-lite"/>
    </source>
</evidence>
<feature type="compositionally biased region" description="Pro residues" evidence="1">
    <location>
        <begin position="681"/>
        <end position="694"/>
    </location>
</feature>
<dbReference type="InterPro" id="IPR029191">
    <property type="entry name" value="Uds1"/>
</dbReference>
<feature type="compositionally biased region" description="Polar residues" evidence="1">
    <location>
        <begin position="62"/>
        <end position="71"/>
    </location>
</feature>
<gene>
    <name evidence="3" type="ORF">H0G86_002281</name>
</gene>
<dbReference type="Pfam" id="PF15456">
    <property type="entry name" value="Uds1"/>
    <property type="match status" value="1"/>
</dbReference>
<feature type="region of interest" description="Disordered" evidence="1">
    <location>
        <begin position="483"/>
        <end position="536"/>
    </location>
</feature>
<dbReference type="Proteomes" id="UP000826661">
    <property type="component" value="Chromosome I"/>
</dbReference>